<dbReference type="AlphaFoldDB" id="A0AAE3NDZ0"/>
<dbReference type="Proteomes" id="UP001143674">
    <property type="component" value="Unassembled WGS sequence"/>
</dbReference>
<comment type="caution">
    <text evidence="2">The sequence shown here is derived from an EMBL/GenBank/DDBJ whole genome shotgun (WGS) entry which is preliminary data.</text>
</comment>
<gene>
    <name evidence="2" type="ORF">LBW55_02500</name>
</gene>
<dbReference type="InterPro" id="IPR032710">
    <property type="entry name" value="NTF2-like_dom_sf"/>
</dbReference>
<name>A0AAE3NDZ0_RALSL</name>
<dbReference type="Gene3D" id="3.10.450.50">
    <property type="match status" value="1"/>
</dbReference>
<evidence type="ECO:0000259" key="1">
    <source>
        <dbReference type="Pfam" id="PF14534"/>
    </source>
</evidence>
<accession>A0AAE3NDZ0</accession>
<sequence length="122" mass="13283">MDCLTVIEPYEAALRTAMLANDVEALDPLLDDDLVFTAPDGQVLSKDDDLSAHRAKLLRLERLDLHETRAHAVGEMILTTTKAVLAGDFAGAPIGGTFAYTRLWRRSGARWRIVAGHAAKVA</sequence>
<dbReference type="EMBL" id="JAIVEX010000002">
    <property type="protein sequence ID" value="MDB0520480.1"/>
    <property type="molecule type" value="Genomic_DNA"/>
</dbReference>
<reference evidence="2" key="1">
    <citation type="submission" date="2021-09" db="EMBL/GenBank/DDBJ databases">
        <title>Genomic analysis of Ralstonia spp.</title>
        <authorList>
            <person name="Aburjaile F."/>
            <person name="Ariute J.C."/>
            <person name="Pais A.K.L."/>
            <person name="Albuquerque G.M.R."/>
            <person name="Silva A.M.F."/>
            <person name="Brenig B."/>
            <person name="Azevedo V."/>
            <person name="Matiuzzi M."/>
            <person name="Ramos R."/>
            <person name="Goes-Neto A."/>
            <person name="Soares S."/>
            <person name="Iseppon A.M.B."/>
            <person name="Souza E."/>
            <person name="Gama M."/>
        </authorList>
    </citation>
    <scope>NUCLEOTIDE SEQUENCE</scope>
    <source>
        <strain evidence="2">B4</strain>
    </source>
</reference>
<organism evidence="2 3">
    <name type="scientific">Ralstonia solanacearum</name>
    <name type="common">Pseudomonas solanacearum</name>
    <dbReference type="NCBI Taxonomy" id="305"/>
    <lineage>
        <taxon>Bacteria</taxon>
        <taxon>Pseudomonadati</taxon>
        <taxon>Pseudomonadota</taxon>
        <taxon>Betaproteobacteria</taxon>
        <taxon>Burkholderiales</taxon>
        <taxon>Burkholderiaceae</taxon>
        <taxon>Ralstonia</taxon>
        <taxon>Ralstonia solanacearum species complex</taxon>
    </lineage>
</organism>
<feature type="domain" description="DUF4440" evidence="1">
    <location>
        <begin position="10"/>
        <end position="113"/>
    </location>
</feature>
<protein>
    <submittedName>
        <fullName evidence="2">Nuclear transport factor 2 family protein</fullName>
    </submittedName>
</protein>
<dbReference type="RefSeq" id="WP_184851266.1">
    <property type="nucleotide sequence ID" value="NZ_JABZEH010000002.1"/>
</dbReference>
<dbReference type="Pfam" id="PF14534">
    <property type="entry name" value="DUF4440"/>
    <property type="match status" value="1"/>
</dbReference>
<proteinExistence type="predicted"/>
<evidence type="ECO:0000313" key="3">
    <source>
        <dbReference type="Proteomes" id="UP001143674"/>
    </source>
</evidence>
<dbReference type="InterPro" id="IPR027843">
    <property type="entry name" value="DUF4440"/>
</dbReference>
<dbReference type="SUPFAM" id="SSF54427">
    <property type="entry name" value="NTF2-like"/>
    <property type="match status" value="1"/>
</dbReference>
<evidence type="ECO:0000313" key="2">
    <source>
        <dbReference type="EMBL" id="MDB0520480.1"/>
    </source>
</evidence>